<sequence>MMNELLWLCMLMLNFGLITLAWYFWGKQGLFIWIAIAGITANLQVSKTVILFGMTATLGNIVYAGSFLATDILSERFGKKSATRGVWVGFFSILAFTVLMQLALLFAPAPSDEMQIHLVAIFGLLPRIVLASLAAYLVSQSHDIWAFQFWKKRFPGPLWLRNNLSTGVSQLIDSLVFTLIAFLGVFPAGVMVEIVITTYLFKLIVALLDTPFLYLALRLRPPEKADTPGGE</sequence>
<dbReference type="GO" id="GO:0005886">
    <property type="term" value="C:plasma membrane"/>
    <property type="evidence" value="ECO:0007669"/>
    <property type="project" value="UniProtKB-SubCell"/>
</dbReference>
<feature type="transmembrane region" description="Helical" evidence="1">
    <location>
        <begin position="85"/>
        <end position="106"/>
    </location>
</feature>
<dbReference type="Proteomes" id="UP000186400">
    <property type="component" value="Unassembled WGS sequence"/>
</dbReference>
<dbReference type="PANTHER" id="PTHR34300">
    <property type="entry name" value="QUEUOSINE PRECURSOR TRANSPORTER-RELATED"/>
    <property type="match status" value="1"/>
</dbReference>
<organism evidence="2 3">
    <name type="scientific">Alkalispirochaeta americana</name>
    <dbReference type="NCBI Taxonomy" id="159291"/>
    <lineage>
        <taxon>Bacteria</taxon>
        <taxon>Pseudomonadati</taxon>
        <taxon>Spirochaetota</taxon>
        <taxon>Spirochaetia</taxon>
        <taxon>Spirochaetales</taxon>
        <taxon>Spirochaetaceae</taxon>
        <taxon>Alkalispirochaeta</taxon>
    </lineage>
</organism>
<evidence type="ECO:0000256" key="1">
    <source>
        <dbReference type="HAMAP-Rule" id="MF_02088"/>
    </source>
</evidence>
<dbReference type="HAMAP" id="MF_02088">
    <property type="entry name" value="Q_prec_transport"/>
    <property type="match status" value="1"/>
</dbReference>
<keyword evidence="1" id="KW-1003">Cell membrane</keyword>
<dbReference type="AlphaFoldDB" id="A0A1N6QU57"/>
<evidence type="ECO:0000313" key="2">
    <source>
        <dbReference type="EMBL" id="SIQ20160.1"/>
    </source>
</evidence>
<accession>A0A1N6QU57</accession>
<feature type="transmembrane region" description="Helical" evidence="1">
    <location>
        <begin position="5"/>
        <end position="25"/>
    </location>
</feature>
<dbReference type="RefSeq" id="WP_200796789.1">
    <property type="nucleotide sequence ID" value="NZ_FTMS01000005.1"/>
</dbReference>
<gene>
    <name evidence="2" type="ORF">SAMN05920897_10551</name>
</gene>
<dbReference type="NCBIfam" id="TIGR00697">
    <property type="entry name" value="queuosine precursor transporter"/>
    <property type="match status" value="1"/>
</dbReference>
<comment type="subcellular location">
    <subcellularLocation>
        <location evidence="1">Cell membrane</location>
        <topology evidence="1">Multi-pass membrane protein</topology>
    </subcellularLocation>
</comment>
<reference evidence="2 3" key="1">
    <citation type="submission" date="2017-01" db="EMBL/GenBank/DDBJ databases">
        <authorList>
            <person name="Mah S.A."/>
            <person name="Swanson W.J."/>
            <person name="Moy G.W."/>
            <person name="Vacquier V.D."/>
        </authorList>
    </citation>
    <scope>NUCLEOTIDE SEQUENCE [LARGE SCALE GENOMIC DNA]</scope>
    <source>
        <strain evidence="2 3">ASpG1</strain>
    </source>
</reference>
<proteinExistence type="inferred from homology"/>
<protein>
    <recommendedName>
        <fullName evidence="1">Probable queuosine precursor transporter</fullName>
        <shortName evidence="1">Q precursor transporter</shortName>
    </recommendedName>
</protein>
<dbReference type="Pfam" id="PF02592">
    <property type="entry name" value="Vut_1"/>
    <property type="match status" value="1"/>
</dbReference>
<dbReference type="EMBL" id="FTMS01000005">
    <property type="protein sequence ID" value="SIQ20160.1"/>
    <property type="molecule type" value="Genomic_DNA"/>
</dbReference>
<dbReference type="InterPro" id="IPR003744">
    <property type="entry name" value="YhhQ"/>
</dbReference>
<comment type="function">
    <text evidence="1">Involved in the import of queuosine (Q) precursors, required for Q precursor salvage.</text>
</comment>
<keyword evidence="1" id="KW-0472">Membrane</keyword>
<feature type="transmembrane region" description="Helical" evidence="1">
    <location>
        <begin position="31"/>
        <end position="64"/>
    </location>
</feature>
<comment type="similarity">
    <text evidence="1">Belongs to the vitamin uptake transporter (VUT/ECF) (TC 2.A.88) family. Q precursor transporter subfamily.</text>
</comment>
<keyword evidence="1" id="KW-0812">Transmembrane</keyword>
<name>A0A1N6QU57_9SPIO</name>
<feature type="transmembrane region" description="Helical" evidence="1">
    <location>
        <begin position="171"/>
        <end position="190"/>
    </location>
</feature>
<dbReference type="STRING" id="159291.SAMN05920897_10551"/>
<keyword evidence="3" id="KW-1185">Reference proteome</keyword>
<dbReference type="GO" id="GO:0022857">
    <property type="term" value="F:transmembrane transporter activity"/>
    <property type="evidence" value="ECO:0007669"/>
    <property type="project" value="UniProtKB-UniRule"/>
</dbReference>
<evidence type="ECO:0000313" key="3">
    <source>
        <dbReference type="Proteomes" id="UP000186400"/>
    </source>
</evidence>
<dbReference type="PANTHER" id="PTHR34300:SF2">
    <property type="entry name" value="QUEUOSINE PRECURSOR TRANSPORTER-RELATED"/>
    <property type="match status" value="1"/>
</dbReference>
<keyword evidence="1" id="KW-1133">Transmembrane helix</keyword>
<keyword evidence="1" id="KW-0813">Transport</keyword>
<feature type="transmembrane region" description="Helical" evidence="1">
    <location>
        <begin position="118"/>
        <end position="138"/>
    </location>
</feature>